<evidence type="ECO:0000313" key="3">
    <source>
        <dbReference type="Proteomes" id="UP000095282"/>
    </source>
</evidence>
<dbReference type="WBParaSite" id="Csp11.Scaffold630.g21935.t1">
    <property type="protein sequence ID" value="Csp11.Scaffold630.g21935.t1"/>
    <property type="gene ID" value="Csp11.Scaffold630.g21935"/>
</dbReference>
<dbReference type="STRING" id="1561998.A0A1I7V374"/>
<keyword evidence="1" id="KW-0175">Coiled coil</keyword>
<dbReference type="Proteomes" id="UP000095282">
    <property type="component" value="Unplaced"/>
</dbReference>
<dbReference type="eggNOG" id="ENOG502S56X">
    <property type="taxonomic scope" value="Eukaryota"/>
</dbReference>
<feature type="compositionally biased region" description="Basic and acidic residues" evidence="2">
    <location>
        <begin position="190"/>
        <end position="232"/>
    </location>
</feature>
<feature type="region of interest" description="Disordered" evidence="2">
    <location>
        <begin position="116"/>
        <end position="244"/>
    </location>
</feature>
<feature type="coiled-coil region" evidence="1">
    <location>
        <begin position="67"/>
        <end position="94"/>
    </location>
</feature>
<dbReference type="AlphaFoldDB" id="A0A1I7V374"/>
<evidence type="ECO:0000256" key="2">
    <source>
        <dbReference type="SAM" id="MobiDB-lite"/>
    </source>
</evidence>
<keyword evidence="3" id="KW-1185">Reference proteome</keyword>
<feature type="compositionally biased region" description="Low complexity" evidence="2">
    <location>
        <begin position="175"/>
        <end position="189"/>
    </location>
</feature>
<protein>
    <submittedName>
        <fullName evidence="4">TolA protein</fullName>
    </submittedName>
</protein>
<accession>A0A1I7V374</accession>
<evidence type="ECO:0000256" key="1">
    <source>
        <dbReference type="SAM" id="Coils"/>
    </source>
</evidence>
<sequence>MILHQKKNPMERFITVEVLVKAILQIVITTRRKSFGIRVAQTPQQAQQHVLSQIANLASSRQANEVIVQQTDTQEKTEEERKALEQHQKMIEAQQLAKLQQAAALQAAAARVLQAQNQTSGRSSQTSTTSPGSSFIESTRSSEKSSRGGTEESSRRSSEKISGSGTKKAQEEALKQAQQAHAQALLRAQEAQKKAQEEAMKKTEKSQQHQKKLAEEQKIHSRQKTQEEEQKKGQQPPQKTNASFQAVQNSKTFQTHVDNPLLSGKPLGGELAQVQQVPQEIHAATGPKWSRTPGKVQTQGPQPEQPKPITAVAPPLGQTAMRQTVQIQEKELAAGGHPVMPVVLAQKPQIQAKEIAQKFVEKPGEAVEKKVTPKGQQLEGAKRWVADSEVRENPANLMQNVERGPKAVLLMMPLGESNWRAGAKHVAVCEKQREINLSIAFLD</sequence>
<reference evidence="4" key="1">
    <citation type="submission" date="2016-11" db="UniProtKB">
        <authorList>
            <consortium name="WormBaseParasite"/>
        </authorList>
    </citation>
    <scope>IDENTIFICATION</scope>
</reference>
<feature type="region of interest" description="Disordered" evidence="2">
    <location>
        <begin position="284"/>
        <end position="309"/>
    </location>
</feature>
<evidence type="ECO:0000313" key="4">
    <source>
        <dbReference type="WBParaSite" id="Csp11.Scaffold630.g21935.t1"/>
    </source>
</evidence>
<proteinExistence type="predicted"/>
<name>A0A1I7V374_9PELO</name>
<organism evidence="3 4">
    <name type="scientific">Caenorhabditis tropicalis</name>
    <dbReference type="NCBI Taxonomy" id="1561998"/>
    <lineage>
        <taxon>Eukaryota</taxon>
        <taxon>Metazoa</taxon>
        <taxon>Ecdysozoa</taxon>
        <taxon>Nematoda</taxon>
        <taxon>Chromadorea</taxon>
        <taxon>Rhabditida</taxon>
        <taxon>Rhabditina</taxon>
        <taxon>Rhabditomorpha</taxon>
        <taxon>Rhabditoidea</taxon>
        <taxon>Rhabditidae</taxon>
        <taxon>Peloderinae</taxon>
        <taxon>Caenorhabditis</taxon>
    </lineage>
</organism>
<feature type="compositionally biased region" description="Basic and acidic residues" evidence="2">
    <location>
        <begin position="140"/>
        <end position="159"/>
    </location>
</feature>
<feature type="compositionally biased region" description="Low complexity" evidence="2">
    <location>
        <begin position="116"/>
        <end position="139"/>
    </location>
</feature>